<dbReference type="SUPFAM" id="SSF49879">
    <property type="entry name" value="SMAD/FHA domain"/>
    <property type="match status" value="1"/>
</dbReference>
<dbReference type="Pfam" id="PF00498">
    <property type="entry name" value="FHA"/>
    <property type="match status" value="1"/>
</dbReference>
<dbReference type="PROSITE" id="PS50006">
    <property type="entry name" value="FHA_DOMAIN"/>
    <property type="match status" value="1"/>
</dbReference>
<dbReference type="CDD" id="cd00060">
    <property type="entry name" value="FHA"/>
    <property type="match status" value="1"/>
</dbReference>
<dbReference type="EMBL" id="BAAALT010000287">
    <property type="protein sequence ID" value="GAA1835100.1"/>
    <property type="molecule type" value="Genomic_DNA"/>
</dbReference>
<feature type="domain" description="FHA" evidence="2">
    <location>
        <begin position="484"/>
        <end position="536"/>
    </location>
</feature>
<dbReference type="InterPro" id="IPR000253">
    <property type="entry name" value="FHA_dom"/>
</dbReference>
<keyword evidence="1" id="KW-0597">Phosphoprotein</keyword>
<accession>A0ABN2MQG2</accession>
<name>A0ABN2MQG2_9ACTN</name>
<dbReference type="InterPro" id="IPR008984">
    <property type="entry name" value="SMAD_FHA_dom_sf"/>
</dbReference>
<proteinExistence type="predicted"/>
<evidence type="ECO:0000313" key="3">
    <source>
        <dbReference type="EMBL" id="GAA1835100.1"/>
    </source>
</evidence>
<organism evidence="3 4">
    <name type="scientific">Luedemannella flava</name>
    <dbReference type="NCBI Taxonomy" id="349316"/>
    <lineage>
        <taxon>Bacteria</taxon>
        <taxon>Bacillati</taxon>
        <taxon>Actinomycetota</taxon>
        <taxon>Actinomycetes</taxon>
        <taxon>Micromonosporales</taxon>
        <taxon>Micromonosporaceae</taxon>
        <taxon>Luedemannella</taxon>
    </lineage>
</organism>
<dbReference type="SMART" id="SM00240">
    <property type="entry name" value="FHA"/>
    <property type="match status" value="1"/>
</dbReference>
<reference evidence="3 4" key="1">
    <citation type="journal article" date="2019" name="Int. J. Syst. Evol. Microbiol.">
        <title>The Global Catalogue of Microorganisms (GCM) 10K type strain sequencing project: providing services to taxonomists for standard genome sequencing and annotation.</title>
        <authorList>
            <consortium name="The Broad Institute Genomics Platform"/>
            <consortium name="The Broad Institute Genome Sequencing Center for Infectious Disease"/>
            <person name="Wu L."/>
            <person name="Ma J."/>
        </authorList>
    </citation>
    <scope>NUCLEOTIDE SEQUENCE [LARGE SCALE GENOMIC DNA]</scope>
    <source>
        <strain evidence="3 4">JCM 13250</strain>
    </source>
</reference>
<keyword evidence="4" id="KW-1185">Reference proteome</keyword>
<dbReference type="Proteomes" id="UP001500218">
    <property type="component" value="Unassembled WGS sequence"/>
</dbReference>
<dbReference type="RefSeq" id="WP_344140129.1">
    <property type="nucleotide sequence ID" value="NZ_BAAALT010000287.1"/>
</dbReference>
<evidence type="ECO:0000259" key="2">
    <source>
        <dbReference type="PROSITE" id="PS50006"/>
    </source>
</evidence>
<evidence type="ECO:0000313" key="4">
    <source>
        <dbReference type="Proteomes" id="UP001500218"/>
    </source>
</evidence>
<protein>
    <recommendedName>
        <fullName evidence="2">FHA domain-containing protein</fullName>
    </recommendedName>
</protein>
<gene>
    <name evidence="3" type="ORF">GCM10009682_61660</name>
</gene>
<comment type="caution">
    <text evidence="3">The sequence shown here is derived from an EMBL/GenBank/DDBJ whole genome shotgun (WGS) entry which is preliminary data.</text>
</comment>
<evidence type="ECO:0000256" key="1">
    <source>
        <dbReference type="ARBA" id="ARBA00022553"/>
    </source>
</evidence>
<sequence length="574" mass="59131">MTGDAVTYSGTGLTVVAGDRTIVLVGAEPDAALVRALWPVVREGAGLPQLIETFARHGMAGLPDFGLVSWIGTHATLLVRGRVGATAYLADGSREHVSGVGVTTWLERGFTDTGHVVLAGPDRHDPTGGILPLVVGVARAAVVSCDLRQTAAGGPRPAPRPLDDLMETRLRPDLVPDAAPPALPRPSVPFTPAVVEPPVSPLPMVAATVVEPVPEPVAQPEPAPAEPVVPVPVTPVPVTPVPVTQAPVPVAPAPVASVPVVPVAGGDGLLGELPAVAQPSASVAEPAPLADHIWLGPQVQSASVPEDESQHAWARRPAEPTWSGSGGVLPQGGTGWSAGPEANWSAGPALGEWAPPPGPADGIMDRLPDELPAAQAGAAPQTWAFEPGRPRLGDHDNYTVPREPTLDVLPPPDPVAPAATSVPTRTVRAVMCPAGHPNRPADATCRMCRAPLDETQAPVDIPAPTLGTLRLSTGQSVPLARAVTVIGREPRAPGLDAELIAPRGASGNISRLHAEIRVREWTVEVVDLGSTNGTRVLNPVGDPVQLEPRQPVPLLPGGVIDLAGEVTIRYEVSE</sequence>
<dbReference type="Gene3D" id="2.60.200.20">
    <property type="match status" value="1"/>
</dbReference>